<feature type="domain" description="Tet-like 2OG-Fe(II) oxygenase" evidence="1">
    <location>
        <begin position="119"/>
        <end position="324"/>
    </location>
</feature>
<reference evidence="2" key="1">
    <citation type="submission" date="2009-11" db="EMBL/GenBank/DDBJ databases">
        <authorList>
            <consortium name="The Broad Institute Genome Sequencing Platform"/>
            <person name="Ward D."/>
            <person name="Feldgarden M."/>
            <person name="Earl A."/>
            <person name="Young S.K."/>
            <person name="Zeng Q."/>
            <person name="Koehrsen M."/>
            <person name="Alvarado L."/>
            <person name="Berlin A."/>
            <person name="Bochicchio J."/>
            <person name="Borenstein D."/>
            <person name="Chapman S.B."/>
            <person name="Chen Z."/>
            <person name="Engels R."/>
            <person name="Freedman E."/>
            <person name="Gellesch M."/>
            <person name="Goldberg J."/>
            <person name="Griggs A."/>
            <person name="Gujja S."/>
            <person name="Heilman E."/>
            <person name="Heiman D."/>
            <person name="Hepburn T."/>
            <person name="Howarth C."/>
            <person name="Jen D."/>
            <person name="Larson L."/>
            <person name="Lewis B."/>
            <person name="Mehta T."/>
            <person name="Park D."/>
            <person name="Pearson M."/>
            <person name="Roberts A."/>
            <person name="Saif S."/>
            <person name="Shea T."/>
            <person name="Shenoy N."/>
            <person name="Sisk P."/>
            <person name="Stolte C."/>
            <person name="Sykes S."/>
            <person name="Thomson T."/>
            <person name="Walk T."/>
            <person name="White J."/>
            <person name="Yandava C."/>
            <person name="Izard J."/>
            <person name="Baranova O.V."/>
            <person name="Blanton J.M."/>
            <person name="Tanner A.C."/>
            <person name="Dewhirst F.E."/>
            <person name="Haas B."/>
            <person name="Nusbaum C."/>
            <person name="Birren B."/>
        </authorList>
    </citation>
    <scope>NUCLEOTIDE SEQUENCE [LARGE SCALE GENOMIC DNA]</scope>
    <source>
        <strain evidence="2">1-1 BBBD Race 1</strain>
    </source>
</reference>
<dbReference type="InterPro" id="IPR046798">
    <property type="entry name" value="2OG-FeII_Oxy_6"/>
</dbReference>
<protein>
    <recommendedName>
        <fullName evidence="1">Tet-like 2OG-Fe(II) oxygenase domain-containing protein</fullName>
    </recommendedName>
</protein>
<evidence type="ECO:0000313" key="2">
    <source>
        <dbReference type="EMBL" id="OAV92782.1"/>
    </source>
</evidence>
<name>A0A180GKC1_PUCT1</name>
<reference evidence="2" key="2">
    <citation type="submission" date="2016-05" db="EMBL/GenBank/DDBJ databases">
        <title>Comparative analysis highlights variable genome content of wheat rusts and divergence of the mating loci.</title>
        <authorList>
            <person name="Cuomo C.A."/>
            <person name="Bakkeren G."/>
            <person name="Szabo L."/>
            <person name="Khalil H."/>
            <person name="Joly D."/>
            <person name="Goldberg J."/>
            <person name="Young S."/>
            <person name="Zeng Q."/>
            <person name="Fellers J."/>
        </authorList>
    </citation>
    <scope>NUCLEOTIDE SEQUENCE [LARGE SCALE GENOMIC DNA]</scope>
    <source>
        <strain evidence="2">1-1 BBBD Race 1</strain>
    </source>
</reference>
<dbReference type="Proteomes" id="UP000005240">
    <property type="component" value="Unassembled WGS sequence"/>
</dbReference>
<evidence type="ECO:0000313" key="4">
    <source>
        <dbReference type="Proteomes" id="UP000005240"/>
    </source>
</evidence>
<dbReference type="Pfam" id="PF20515">
    <property type="entry name" value="2OG-FeII_Oxy_6"/>
    <property type="match status" value="1"/>
</dbReference>
<dbReference type="EnsemblFungi" id="PTTG_27540-t43_1">
    <property type="protein sequence ID" value="PTTG_27540-t43_1-p1"/>
    <property type="gene ID" value="PTTG_27540"/>
</dbReference>
<proteinExistence type="predicted"/>
<reference evidence="3 4" key="3">
    <citation type="journal article" date="2017" name="G3 (Bethesda)">
        <title>Comparative analysis highlights variable genome content of wheat rusts and divergence of the mating loci.</title>
        <authorList>
            <person name="Cuomo C.A."/>
            <person name="Bakkeren G."/>
            <person name="Khalil H.B."/>
            <person name="Panwar V."/>
            <person name="Joly D."/>
            <person name="Linning R."/>
            <person name="Sakthikumar S."/>
            <person name="Song X."/>
            <person name="Adiconis X."/>
            <person name="Fan L."/>
            <person name="Goldberg J.M."/>
            <person name="Levin J.Z."/>
            <person name="Young S."/>
            <person name="Zeng Q."/>
            <person name="Anikster Y."/>
            <person name="Bruce M."/>
            <person name="Wang M."/>
            <person name="Yin C."/>
            <person name="McCallum B."/>
            <person name="Szabo L.J."/>
            <person name="Hulbert S."/>
            <person name="Chen X."/>
            <person name="Fellers J.P."/>
        </authorList>
    </citation>
    <scope>NUCLEOTIDE SEQUENCE</scope>
    <source>
        <strain evidence="3">isolate 1-1 / race 1 (BBBD)</strain>
        <strain evidence="4">Isolate 1-1 / race 1 (BBBD)</strain>
    </source>
</reference>
<evidence type="ECO:0000313" key="3">
    <source>
        <dbReference type="EnsemblFungi" id="PTTG_27540-t43_1-p1"/>
    </source>
</evidence>
<organism evidence="2">
    <name type="scientific">Puccinia triticina (isolate 1-1 / race 1 (BBBD))</name>
    <name type="common">Brown leaf rust fungus</name>
    <dbReference type="NCBI Taxonomy" id="630390"/>
    <lineage>
        <taxon>Eukaryota</taxon>
        <taxon>Fungi</taxon>
        <taxon>Dikarya</taxon>
        <taxon>Basidiomycota</taxon>
        <taxon>Pucciniomycotina</taxon>
        <taxon>Pucciniomycetes</taxon>
        <taxon>Pucciniales</taxon>
        <taxon>Pucciniaceae</taxon>
        <taxon>Puccinia</taxon>
    </lineage>
</organism>
<sequence length="382" mass="43735">MENNKIVTPKNFMKSQAQKRRRLNDRHSAVSLDIIATSFDGQRIIWSMQEYRKLHLYPEIHAEKKSPSRKPTAKELAHAQALVDEFVPFTHGKVILMDKIKGKVLAVIEFIPISKLTAKEKVEINRITTFLHKWKKFVYPIAAGRGWGGGRMWGIGWRKCMKALKLFGRYIKLRAAWAFRHEYFQLAIQSQLVARILGRMFKSMGNTPFKSNRKLMEEHGIPSFASGEFNDSLSEFDCTPHITFTTHGFYNKPHIDKGDASEYAFALFVPTKTSDGTLADPSIEAGASGCRFVFPDYQCYIAFQPQVVVKLLWAANRCKHCTLPGFEPRGFTQMGMSLQITKKAMNICSAIKTGLIYLRKTYRDKKNLYFGGHRNYMGNRGK</sequence>
<accession>A0A180GKC1</accession>
<reference evidence="3" key="4">
    <citation type="submission" date="2025-05" db="UniProtKB">
        <authorList>
            <consortium name="EnsemblFungi"/>
        </authorList>
    </citation>
    <scope>IDENTIFICATION</scope>
    <source>
        <strain evidence="3">isolate 1-1 / race 1 (BBBD)</strain>
    </source>
</reference>
<evidence type="ECO:0000259" key="1">
    <source>
        <dbReference type="Pfam" id="PF20515"/>
    </source>
</evidence>
<dbReference type="OrthoDB" id="2505899at2759"/>
<dbReference type="EMBL" id="ADAS02000059">
    <property type="protein sequence ID" value="OAV92782.1"/>
    <property type="molecule type" value="Genomic_DNA"/>
</dbReference>
<dbReference type="AlphaFoldDB" id="A0A180GKC1"/>
<keyword evidence="4" id="KW-1185">Reference proteome</keyword>
<dbReference type="VEuPathDB" id="FungiDB:PTTG_27540"/>
<gene>
    <name evidence="2" type="ORF">PTTG_27540</name>
</gene>